<sequence length="174" mass="19086">MALSYTRLFCQKGFNAGQFKSILTPSSMGLSSTMSRCVAVQACESYAEKNKRLKRPMSPHLTIYKPQLTSMLSITHRGTGMALAFYATGAGAASLFLPGGMNCVLDSIAAMELASPLLFLMKFAVAWPTMYHYLNGIRHLAWDMGQFLTIKQVYSTGWTMLGLSVVSAFILSLM</sequence>
<gene>
    <name evidence="11 12" type="primary">LOC105267888</name>
</gene>
<accession>A0A9R1U330</accession>
<name>A0A9R1U330_9HYME</name>
<dbReference type="GO" id="GO:0009055">
    <property type="term" value="F:electron transfer activity"/>
    <property type="evidence" value="ECO:0007669"/>
    <property type="project" value="InterPro"/>
</dbReference>
<evidence type="ECO:0000313" key="10">
    <source>
        <dbReference type="Proteomes" id="UP000694866"/>
    </source>
</evidence>
<evidence type="ECO:0000256" key="2">
    <source>
        <dbReference type="ARBA" id="ARBA00005163"/>
    </source>
</evidence>
<keyword evidence="4 9" id="KW-0812">Transmembrane</keyword>
<dbReference type="Pfam" id="PF01127">
    <property type="entry name" value="Sdh_cyt"/>
    <property type="match status" value="1"/>
</dbReference>
<dbReference type="GO" id="GO:0016020">
    <property type="term" value="C:membrane"/>
    <property type="evidence" value="ECO:0007669"/>
    <property type="project" value="UniProtKB-SubCell"/>
</dbReference>
<dbReference type="PROSITE" id="PS01001">
    <property type="entry name" value="SDH_CYT_2"/>
    <property type="match status" value="1"/>
</dbReference>
<protein>
    <submittedName>
        <fullName evidence="11 12">Succinate dehydrogenase cytochrome b560 subunit, mitochondrial</fullName>
    </submittedName>
</protein>
<keyword evidence="5" id="KW-0479">Metal-binding</keyword>
<evidence type="ECO:0000256" key="3">
    <source>
        <dbReference type="ARBA" id="ARBA00022617"/>
    </source>
</evidence>
<dbReference type="AlphaFoldDB" id="A0A9R1U330"/>
<dbReference type="PANTHER" id="PTHR10978:SF5">
    <property type="entry name" value="SUCCINATE DEHYDROGENASE CYTOCHROME B560 SUBUNIT, MITOCHONDRIAL"/>
    <property type="match status" value="1"/>
</dbReference>
<dbReference type="RefSeq" id="XP_011305336.1">
    <property type="nucleotide sequence ID" value="XM_011307034.1"/>
</dbReference>
<comment type="pathway">
    <text evidence="2">Carbohydrate metabolism; tricarboxylic acid cycle.</text>
</comment>
<keyword evidence="7" id="KW-0408">Iron</keyword>
<dbReference type="SUPFAM" id="SSF81343">
    <property type="entry name" value="Fumarate reductase respiratory complex transmembrane subunits"/>
    <property type="match status" value="1"/>
</dbReference>
<keyword evidence="3" id="KW-0349">Heme</keyword>
<evidence type="ECO:0000256" key="1">
    <source>
        <dbReference type="ARBA" id="ARBA00004141"/>
    </source>
</evidence>
<dbReference type="InterPro" id="IPR018495">
    <property type="entry name" value="Succ_DH_cyt_bsu_CS"/>
</dbReference>
<dbReference type="OrthoDB" id="588261at2759"/>
<keyword evidence="6 9" id="KW-1133">Transmembrane helix</keyword>
<dbReference type="Gene3D" id="1.20.1300.10">
    <property type="entry name" value="Fumarate reductase/succinate dehydrogenase, transmembrane subunit"/>
    <property type="match status" value="1"/>
</dbReference>
<dbReference type="InterPro" id="IPR034804">
    <property type="entry name" value="SQR/QFR_C/D"/>
</dbReference>
<organism evidence="10 12">
    <name type="scientific">Fopius arisanus</name>
    <dbReference type="NCBI Taxonomy" id="64838"/>
    <lineage>
        <taxon>Eukaryota</taxon>
        <taxon>Metazoa</taxon>
        <taxon>Ecdysozoa</taxon>
        <taxon>Arthropoda</taxon>
        <taxon>Hexapoda</taxon>
        <taxon>Insecta</taxon>
        <taxon>Pterygota</taxon>
        <taxon>Neoptera</taxon>
        <taxon>Endopterygota</taxon>
        <taxon>Hymenoptera</taxon>
        <taxon>Apocrita</taxon>
        <taxon>Ichneumonoidea</taxon>
        <taxon>Braconidae</taxon>
        <taxon>Opiinae</taxon>
        <taxon>Fopius</taxon>
    </lineage>
</organism>
<dbReference type="GO" id="GO:0005739">
    <property type="term" value="C:mitochondrion"/>
    <property type="evidence" value="ECO:0007669"/>
    <property type="project" value="GOC"/>
</dbReference>
<dbReference type="GeneID" id="105267888"/>
<dbReference type="GO" id="GO:0006121">
    <property type="term" value="P:mitochondrial electron transport, succinate to ubiquinone"/>
    <property type="evidence" value="ECO:0007669"/>
    <property type="project" value="UniProtKB-ARBA"/>
</dbReference>
<feature type="transmembrane region" description="Helical" evidence="9">
    <location>
        <begin position="154"/>
        <end position="173"/>
    </location>
</feature>
<dbReference type="GO" id="GO:0006099">
    <property type="term" value="P:tricarboxylic acid cycle"/>
    <property type="evidence" value="ECO:0007669"/>
    <property type="project" value="InterPro"/>
</dbReference>
<feature type="transmembrane region" description="Helical" evidence="9">
    <location>
        <begin position="83"/>
        <end position="105"/>
    </location>
</feature>
<dbReference type="PROSITE" id="PS01000">
    <property type="entry name" value="SDH_CYT_1"/>
    <property type="match status" value="1"/>
</dbReference>
<evidence type="ECO:0000256" key="6">
    <source>
        <dbReference type="ARBA" id="ARBA00022989"/>
    </source>
</evidence>
<dbReference type="CDD" id="cd03499">
    <property type="entry name" value="SQR_TypeC_SdhC"/>
    <property type="match status" value="1"/>
</dbReference>
<dbReference type="PANTHER" id="PTHR10978">
    <property type="entry name" value="SUCCINATE DEHYDROGENASE CYTOCHROME B560 SUBUNIT"/>
    <property type="match status" value="1"/>
</dbReference>
<dbReference type="InterPro" id="IPR000701">
    <property type="entry name" value="SuccDH_FuR_B_TM-su"/>
</dbReference>
<evidence type="ECO:0000313" key="12">
    <source>
        <dbReference type="RefSeq" id="XP_011305337.1"/>
    </source>
</evidence>
<evidence type="ECO:0000256" key="7">
    <source>
        <dbReference type="ARBA" id="ARBA00023004"/>
    </source>
</evidence>
<dbReference type="NCBIfam" id="TIGR02970">
    <property type="entry name" value="succ_dehyd_cytB"/>
    <property type="match status" value="1"/>
</dbReference>
<reference evidence="11 12" key="1">
    <citation type="submission" date="2025-04" db="UniProtKB">
        <authorList>
            <consortium name="RefSeq"/>
        </authorList>
    </citation>
    <scope>IDENTIFICATION</scope>
    <source>
        <strain evidence="11 12">USDA-PBARC FA_bdor</strain>
        <tissue evidence="11 12">Whole organism</tissue>
    </source>
</reference>
<evidence type="ECO:0000256" key="8">
    <source>
        <dbReference type="ARBA" id="ARBA00023136"/>
    </source>
</evidence>
<dbReference type="GO" id="GO:0046872">
    <property type="term" value="F:metal ion binding"/>
    <property type="evidence" value="ECO:0007669"/>
    <property type="project" value="UniProtKB-KW"/>
</dbReference>
<comment type="subcellular location">
    <subcellularLocation>
        <location evidence="1">Membrane</location>
        <topology evidence="1">Multi-pass membrane protein</topology>
    </subcellularLocation>
</comment>
<dbReference type="KEGG" id="fas:105267888"/>
<evidence type="ECO:0000256" key="5">
    <source>
        <dbReference type="ARBA" id="ARBA00022723"/>
    </source>
</evidence>
<accession>A0A9R1U182</accession>
<evidence type="ECO:0000256" key="4">
    <source>
        <dbReference type="ARBA" id="ARBA00022692"/>
    </source>
</evidence>
<dbReference type="RefSeq" id="XP_011305337.1">
    <property type="nucleotide sequence ID" value="XM_011307035.1"/>
</dbReference>
<proteinExistence type="predicted"/>
<keyword evidence="10" id="KW-1185">Reference proteome</keyword>
<evidence type="ECO:0000313" key="11">
    <source>
        <dbReference type="RefSeq" id="XP_011305336.1"/>
    </source>
</evidence>
<feature type="transmembrane region" description="Helical" evidence="9">
    <location>
        <begin position="117"/>
        <end position="134"/>
    </location>
</feature>
<evidence type="ECO:0000256" key="9">
    <source>
        <dbReference type="SAM" id="Phobius"/>
    </source>
</evidence>
<dbReference type="FunFam" id="1.20.1300.10:FF:000011">
    <property type="entry name" value="Succinate dehydrogenase cytochrome b560 subunit"/>
    <property type="match status" value="1"/>
</dbReference>
<keyword evidence="8 9" id="KW-0472">Membrane</keyword>
<dbReference type="Proteomes" id="UP000694866">
    <property type="component" value="Unplaced"/>
</dbReference>
<dbReference type="InterPro" id="IPR014314">
    <property type="entry name" value="Succ_DH_cytb556"/>
</dbReference>